<evidence type="ECO:0000313" key="2">
    <source>
        <dbReference type="Proteomes" id="UP000249852"/>
    </source>
</evidence>
<gene>
    <name evidence="1" type="ORF">BC673_10669</name>
</gene>
<keyword evidence="1" id="KW-0449">Lipoprotein</keyword>
<proteinExistence type="predicted"/>
<keyword evidence="2" id="KW-1185">Reference proteome</keyword>
<name>A0ABX9DV46_9BACT</name>
<dbReference type="InterPro" id="IPR020018">
    <property type="entry name" value="Motility-assoc_lipoprot_GldH"/>
</dbReference>
<dbReference type="EMBL" id="QLTQ01000006">
    <property type="protein sequence ID" value="RAS46389.1"/>
    <property type="molecule type" value="Genomic_DNA"/>
</dbReference>
<dbReference type="Proteomes" id="UP000249852">
    <property type="component" value="Unassembled WGS sequence"/>
</dbReference>
<reference evidence="1 2" key="1">
    <citation type="submission" date="2018-06" db="EMBL/GenBank/DDBJ databases">
        <title>Genomic Encyclopedia of Archaeal and Bacterial Type Strains, Phase II (KMG-II): from individual species to whole genera.</title>
        <authorList>
            <person name="Goeker M."/>
        </authorList>
    </citation>
    <scope>NUCLEOTIDE SEQUENCE [LARGE SCALE GENOMIC DNA]</scope>
    <source>
        <strain evidence="1 2">DSM 18710</strain>
    </source>
</reference>
<dbReference type="Pfam" id="PF14109">
    <property type="entry name" value="GldH_lipo"/>
    <property type="match status" value="1"/>
</dbReference>
<comment type="caution">
    <text evidence="1">The sequence shown here is derived from an EMBL/GenBank/DDBJ whole genome shotgun (WGS) entry which is preliminary data.</text>
</comment>
<protein>
    <submittedName>
        <fullName evidence="1">Gliding motility-associated lipoprotein GldH</fullName>
    </submittedName>
</protein>
<evidence type="ECO:0000313" key="1">
    <source>
        <dbReference type="EMBL" id="RAS46389.1"/>
    </source>
</evidence>
<organism evidence="1 2">
    <name type="scientific">Prevotella pallens</name>
    <dbReference type="NCBI Taxonomy" id="60133"/>
    <lineage>
        <taxon>Bacteria</taxon>
        <taxon>Pseudomonadati</taxon>
        <taxon>Bacteroidota</taxon>
        <taxon>Bacteroidia</taxon>
        <taxon>Bacteroidales</taxon>
        <taxon>Prevotellaceae</taxon>
        <taxon>Prevotella</taxon>
    </lineage>
</organism>
<sequence length="165" mass="18952">MNRKQFSFSNLVMFVIIVLALVACNDSRVYDKYQSLSIDGWGRTDTVTFNVPRQEEGIYNMDLGMRVFQNYPYKSITLIVERTVIRTQHKKQTSQSYQDTVVCNVIDNEGRLVGKRGITTSAIEQRIGIFPLQRNDSLKVSVYHIMSKELLPGISDIGIQILKRK</sequence>
<dbReference type="RefSeq" id="WP_006044593.1">
    <property type="nucleotide sequence ID" value="NZ_CALBEW010000062.1"/>
</dbReference>
<dbReference type="PROSITE" id="PS51257">
    <property type="entry name" value="PROKAR_LIPOPROTEIN"/>
    <property type="match status" value="1"/>
</dbReference>
<accession>A0ABX9DV46</accession>